<dbReference type="AlphaFoldDB" id="A0A8J3SQ90"/>
<comment type="caution">
    <text evidence="1">The sequence shown here is derived from an EMBL/GenBank/DDBJ whole genome shotgun (WGS) entry which is preliminary data.</text>
</comment>
<name>A0A8J3SQ90_9ACTN</name>
<evidence type="ECO:0000313" key="2">
    <source>
        <dbReference type="Proteomes" id="UP000634476"/>
    </source>
</evidence>
<sequence length="100" mass="10319">MRRRPASDWTVKIAPMRAPCVGSPDRLQGMSGVAMIAGITGQDGSGVAGIGGSGRAAGGSDRPVGGRGDRVAINQIMLILKSHSILELASRDGFEENCKL</sequence>
<reference evidence="1" key="1">
    <citation type="submission" date="2021-01" db="EMBL/GenBank/DDBJ databases">
        <title>Whole genome shotgun sequence of Planobispora takensis NBRC 109077.</title>
        <authorList>
            <person name="Komaki H."/>
            <person name="Tamura T."/>
        </authorList>
    </citation>
    <scope>NUCLEOTIDE SEQUENCE</scope>
    <source>
        <strain evidence="1">NBRC 109077</strain>
    </source>
</reference>
<keyword evidence="2" id="KW-1185">Reference proteome</keyword>
<accession>A0A8J3SQ90</accession>
<evidence type="ECO:0000313" key="1">
    <source>
        <dbReference type="EMBL" id="GIH98576.1"/>
    </source>
</evidence>
<dbReference type="EMBL" id="BOOK01000004">
    <property type="protein sequence ID" value="GIH98576.1"/>
    <property type="molecule type" value="Genomic_DNA"/>
</dbReference>
<protein>
    <submittedName>
        <fullName evidence="1">Uncharacterized protein</fullName>
    </submittedName>
</protein>
<dbReference type="Proteomes" id="UP000634476">
    <property type="component" value="Unassembled WGS sequence"/>
</dbReference>
<gene>
    <name evidence="1" type="ORF">Pta02_05850</name>
</gene>
<organism evidence="1 2">
    <name type="scientific">Planobispora takensis</name>
    <dbReference type="NCBI Taxonomy" id="1367882"/>
    <lineage>
        <taxon>Bacteria</taxon>
        <taxon>Bacillati</taxon>
        <taxon>Actinomycetota</taxon>
        <taxon>Actinomycetes</taxon>
        <taxon>Streptosporangiales</taxon>
        <taxon>Streptosporangiaceae</taxon>
        <taxon>Planobispora</taxon>
    </lineage>
</organism>
<proteinExistence type="predicted"/>